<dbReference type="SUPFAM" id="SSF51735">
    <property type="entry name" value="NAD(P)-binding Rossmann-fold domains"/>
    <property type="match status" value="1"/>
</dbReference>
<accession>A0AAD6XMR1</accession>
<dbReference type="InterPro" id="IPR036291">
    <property type="entry name" value="NAD(P)-bd_dom_sf"/>
</dbReference>
<protein>
    <submittedName>
        <fullName evidence="3">NAD-P-binding protein</fullName>
    </submittedName>
</protein>
<dbReference type="Proteomes" id="UP001222325">
    <property type="component" value="Unassembled WGS sequence"/>
</dbReference>
<dbReference type="GO" id="GO:0016646">
    <property type="term" value="F:oxidoreductase activity, acting on the CH-NH group of donors, NAD or NADP as acceptor"/>
    <property type="evidence" value="ECO:0007669"/>
    <property type="project" value="TreeGrafter"/>
</dbReference>
<dbReference type="Pfam" id="PF13460">
    <property type="entry name" value="NAD_binding_10"/>
    <property type="match status" value="1"/>
</dbReference>
<evidence type="ECO:0000256" key="1">
    <source>
        <dbReference type="ARBA" id="ARBA00038376"/>
    </source>
</evidence>
<gene>
    <name evidence="3" type="ORF">B0H15DRAFT_908186</name>
</gene>
<dbReference type="PANTHER" id="PTHR43355:SF2">
    <property type="entry name" value="FLAVIN REDUCTASE (NADPH)"/>
    <property type="match status" value="1"/>
</dbReference>
<dbReference type="InterPro" id="IPR051606">
    <property type="entry name" value="Polyketide_Oxido-like"/>
</dbReference>
<name>A0AAD6XMR1_9AGAR</name>
<sequence>MRLLIFGATGAMGVTLAREYLYVYPSCTLVLYMRESAKLPPDLAQNPCVIPIRGELHEIHNLSKAMEGVNAVITALGPTGRKGPFYPSNTPIADAYLRIMATMRVHGVRRLIALTTPTVRDPADQFSLPLSFLRQAFATLTPNVVKDIRAVGTAVRTQPHLDWTLIRLALHSSSGSGNYETVAGYMGDGKTRAVSSREGAAAFIIQELEKRQWVGKSPILSTP</sequence>
<evidence type="ECO:0000313" key="3">
    <source>
        <dbReference type="EMBL" id="KAJ7089331.1"/>
    </source>
</evidence>
<proteinExistence type="inferred from homology"/>
<comment type="caution">
    <text evidence="3">The sequence shown here is derived from an EMBL/GenBank/DDBJ whole genome shotgun (WGS) entry which is preliminary data.</text>
</comment>
<feature type="domain" description="NAD(P)-binding" evidence="2">
    <location>
        <begin position="7"/>
        <end position="209"/>
    </location>
</feature>
<keyword evidence="4" id="KW-1185">Reference proteome</keyword>
<reference evidence="3" key="1">
    <citation type="submission" date="2023-03" db="EMBL/GenBank/DDBJ databases">
        <title>Massive genome expansion in bonnet fungi (Mycena s.s.) driven by repeated elements and novel gene families across ecological guilds.</title>
        <authorList>
            <consortium name="Lawrence Berkeley National Laboratory"/>
            <person name="Harder C.B."/>
            <person name="Miyauchi S."/>
            <person name="Viragh M."/>
            <person name="Kuo A."/>
            <person name="Thoen E."/>
            <person name="Andreopoulos B."/>
            <person name="Lu D."/>
            <person name="Skrede I."/>
            <person name="Drula E."/>
            <person name="Henrissat B."/>
            <person name="Morin E."/>
            <person name="Kohler A."/>
            <person name="Barry K."/>
            <person name="LaButti K."/>
            <person name="Morin E."/>
            <person name="Salamov A."/>
            <person name="Lipzen A."/>
            <person name="Mereny Z."/>
            <person name="Hegedus B."/>
            <person name="Baldrian P."/>
            <person name="Stursova M."/>
            <person name="Weitz H."/>
            <person name="Taylor A."/>
            <person name="Grigoriev I.V."/>
            <person name="Nagy L.G."/>
            <person name="Martin F."/>
            <person name="Kauserud H."/>
        </authorList>
    </citation>
    <scope>NUCLEOTIDE SEQUENCE</scope>
    <source>
        <strain evidence="3">CBHHK173m</strain>
    </source>
</reference>
<organism evidence="3 4">
    <name type="scientific">Mycena belliarum</name>
    <dbReference type="NCBI Taxonomy" id="1033014"/>
    <lineage>
        <taxon>Eukaryota</taxon>
        <taxon>Fungi</taxon>
        <taxon>Dikarya</taxon>
        <taxon>Basidiomycota</taxon>
        <taxon>Agaricomycotina</taxon>
        <taxon>Agaricomycetes</taxon>
        <taxon>Agaricomycetidae</taxon>
        <taxon>Agaricales</taxon>
        <taxon>Marasmiineae</taxon>
        <taxon>Mycenaceae</taxon>
        <taxon>Mycena</taxon>
    </lineage>
</organism>
<dbReference type="PANTHER" id="PTHR43355">
    <property type="entry name" value="FLAVIN REDUCTASE (NADPH)"/>
    <property type="match status" value="1"/>
</dbReference>
<comment type="similarity">
    <text evidence="1">Belongs to the avfA family.</text>
</comment>
<dbReference type="Gene3D" id="3.40.50.720">
    <property type="entry name" value="NAD(P)-binding Rossmann-like Domain"/>
    <property type="match status" value="1"/>
</dbReference>
<dbReference type="AlphaFoldDB" id="A0AAD6XMR1"/>
<evidence type="ECO:0000259" key="2">
    <source>
        <dbReference type="Pfam" id="PF13460"/>
    </source>
</evidence>
<evidence type="ECO:0000313" key="4">
    <source>
        <dbReference type="Proteomes" id="UP001222325"/>
    </source>
</evidence>
<dbReference type="EMBL" id="JARJCN010000024">
    <property type="protein sequence ID" value="KAJ7089331.1"/>
    <property type="molecule type" value="Genomic_DNA"/>
</dbReference>
<dbReference type="InterPro" id="IPR016040">
    <property type="entry name" value="NAD(P)-bd_dom"/>
</dbReference>